<organism evidence="2 3">
    <name type="scientific">Sphaeramia orbicularis</name>
    <name type="common">orbiculate cardinalfish</name>
    <dbReference type="NCBI Taxonomy" id="375764"/>
    <lineage>
        <taxon>Eukaryota</taxon>
        <taxon>Metazoa</taxon>
        <taxon>Chordata</taxon>
        <taxon>Craniata</taxon>
        <taxon>Vertebrata</taxon>
        <taxon>Euteleostomi</taxon>
        <taxon>Actinopterygii</taxon>
        <taxon>Neopterygii</taxon>
        <taxon>Teleostei</taxon>
        <taxon>Neoteleostei</taxon>
        <taxon>Acanthomorphata</taxon>
        <taxon>Gobiaria</taxon>
        <taxon>Kurtiformes</taxon>
        <taxon>Apogonoidei</taxon>
        <taxon>Apogonidae</taxon>
        <taxon>Apogoninae</taxon>
        <taxon>Sphaeramia</taxon>
    </lineage>
</organism>
<dbReference type="Proteomes" id="UP000472271">
    <property type="component" value="Chromosome 13"/>
</dbReference>
<sequence length="305" mass="35604">LSIFFQLIHDSYSWWDPYETSQRRDFTYRPNSSAECPTSTSFIDSFSQSRPFGSSVYHEDFNWKPACKPECIRTGTASGQRRNNPHPSKVGIYNVSSEYVSFPWKCSPSEGEICKALTAQYRSTYRCDFMGMPQGRREKRLVPPCSRRRVPTSTDTEMRDSYRQPKQRPEVNHCHYSCNMNRRTACRGIVPSVVQRHVLTQQKDSDLTTYDRFLPTVIEFNESFLCLNHKNPNIHQRPELFTYIKCLIPVEPLILQIHGNNWCDMQFLIFSWSSDMTHLDVQRLHSECGNICSIDSPVKLMEIDQ</sequence>
<name>A0A672ZGC1_9TELE</name>
<dbReference type="InterPro" id="IPR043460">
    <property type="entry name" value="MEDAG/TEX26"/>
</dbReference>
<dbReference type="PANTHER" id="PTHR33769:SF1">
    <property type="entry name" value="TESTIS-EXPRESSED PROTEIN 26"/>
    <property type="match status" value="1"/>
</dbReference>
<protein>
    <submittedName>
        <fullName evidence="2">Uncharacterized protein</fullName>
    </submittedName>
</protein>
<keyword evidence="3" id="KW-1185">Reference proteome</keyword>
<feature type="compositionally biased region" description="Basic and acidic residues" evidence="1">
    <location>
        <begin position="156"/>
        <end position="166"/>
    </location>
</feature>
<dbReference type="AlphaFoldDB" id="A0A672ZGC1"/>
<evidence type="ECO:0000313" key="3">
    <source>
        <dbReference type="Proteomes" id="UP000472271"/>
    </source>
</evidence>
<proteinExistence type="predicted"/>
<reference evidence="2" key="1">
    <citation type="submission" date="2019-06" db="EMBL/GenBank/DDBJ databases">
        <authorList>
            <consortium name="Wellcome Sanger Institute Data Sharing"/>
        </authorList>
    </citation>
    <scope>NUCLEOTIDE SEQUENCE [LARGE SCALE GENOMIC DNA]</scope>
</reference>
<evidence type="ECO:0000256" key="1">
    <source>
        <dbReference type="SAM" id="MobiDB-lite"/>
    </source>
</evidence>
<reference evidence="2" key="3">
    <citation type="submission" date="2025-09" db="UniProtKB">
        <authorList>
            <consortium name="Ensembl"/>
        </authorList>
    </citation>
    <scope>IDENTIFICATION</scope>
</reference>
<accession>A0A672ZGC1</accession>
<dbReference type="Ensembl" id="ENSSORT00005015999.1">
    <property type="protein sequence ID" value="ENSSORP00005015507.1"/>
    <property type="gene ID" value="ENSSORG00005007870.1"/>
</dbReference>
<reference evidence="2" key="2">
    <citation type="submission" date="2025-08" db="UniProtKB">
        <authorList>
            <consortium name="Ensembl"/>
        </authorList>
    </citation>
    <scope>IDENTIFICATION</scope>
</reference>
<dbReference type="PANTHER" id="PTHR33769">
    <property type="entry name" value="TESTIS-EXPRESSED PROTEIN 26 ISOFORM X3"/>
    <property type="match status" value="1"/>
</dbReference>
<feature type="region of interest" description="Disordered" evidence="1">
    <location>
        <begin position="145"/>
        <end position="166"/>
    </location>
</feature>
<dbReference type="InParanoid" id="A0A672ZGC1"/>
<dbReference type="GO" id="GO:0005737">
    <property type="term" value="C:cytoplasm"/>
    <property type="evidence" value="ECO:0007669"/>
    <property type="project" value="TreeGrafter"/>
</dbReference>
<evidence type="ECO:0000313" key="2">
    <source>
        <dbReference type="Ensembl" id="ENSSORP00005015507.1"/>
    </source>
</evidence>